<proteinExistence type="predicted"/>
<gene>
    <name evidence="2" type="ORF">ACD661_14295</name>
</gene>
<evidence type="ECO:0000313" key="2">
    <source>
        <dbReference type="EMBL" id="MFJ1269731.1"/>
    </source>
</evidence>
<sequence>MKKLIIALVMVAPMLLVTSCVTTETVYYTRAYPTRTVYTVGNYGGPYWNDAYYYGYDDLGDVGYWGMYDSYNVY</sequence>
<accession>A0ABW8DCN5</accession>
<keyword evidence="3" id="KW-1185">Reference proteome</keyword>
<evidence type="ECO:0000256" key="1">
    <source>
        <dbReference type="SAM" id="SignalP"/>
    </source>
</evidence>
<feature type="chain" id="PRO_5045773942" description="Lipoprotein" evidence="1">
    <location>
        <begin position="23"/>
        <end position="74"/>
    </location>
</feature>
<dbReference type="PROSITE" id="PS51257">
    <property type="entry name" value="PROKAR_LIPOPROTEIN"/>
    <property type="match status" value="1"/>
</dbReference>
<feature type="signal peptide" evidence="1">
    <location>
        <begin position="1"/>
        <end position="22"/>
    </location>
</feature>
<organism evidence="2 3">
    <name type="scientific">Legionella lytica</name>
    <dbReference type="NCBI Taxonomy" id="96232"/>
    <lineage>
        <taxon>Bacteria</taxon>
        <taxon>Pseudomonadati</taxon>
        <taxon>Pseudomonadota</taxon>
        <taxon>Gammaproteobacteria</taxon>
        <taxon>Legionellales</taxon>
        <taxon>Legionellaceae</taxon>
        <taxon>Legionella</taxon>
    </lineage>
</organism>
<keyword evidence="1" id="KW-0732">Signal</keyword>
<evidence type="ECO:0008006" key="4">
    <source>
        <dbReference type="Google" id="ProtNLM"/>
    </source>
</evidence>
<dbReference type="Proteomes" id="UP001615550">
    <property type="component" value="Unassembled WGS sequence"/>
</dbReference>
<dbReference type="EMBL" id="JBGORX010000008">
    <property type="protein sequence ID" value="MFJ1269731.1"/>
    <property type="molecule type" value="Genomic_DNA"/>
</dbReference>
<reference evidence="2 3" key="1">
    <citation type="submission" date="2024-08" db="EMBL/GenBank/DDBJ databases">
        <title>Draft Genome Sequence of Legionella lytica strain DSB2004, Isolated From a Fire Sprinkler System.</title>
        <authorList>
            <person name="Everhart A.D."/>
            <person name="Kidane D.T."/>
            <person name="Farone A.L."/>
            <person name="Farone M.B."/>
        </authorList>
    </citation>
    <scope>NUCLEOTIDE SEQUENCE [LARGE SCALE GENOMIC DNA]</scope>
    <source>
        <strain evidence="2 3">DSB2004</strain>
    </source>
</reference>
<name>A0ABW8DCN5_9GAMM</name>
<protein>
    <recommendedName>
        <fullName evidence="4">Lipoprotein</fullName>
    </recommendedName>
</protein>
<evidence type="ECO:0000313" key="3">
    <source>
        <dbReference type="Proteomes" id="UP001615550"/>
    </source>
</evidence>
<comment type="caution">
    <text evidence="2">The sequence shown here is derived from an EMBL/GenBank/DDBJ whole genome shotgun (WGS) entry which is preliminary data.</text>
</comment>
<dbReference type="RefSeq" id="WP_400188544.1">
    <property type="nucleotide sequence ID" value="NZ_JBGORX010000008.1"/>
</dbReference>